<dbReference type="InterPro" id="IPR026859">
    <property type="entry name" value="Myosin-bd"/>
</dbReference>
<proteinExistence type="predicted"/>
<feature type="domain" description="Myosin-binding" evidence="5">
    <location>
        <begin position="2"/>
        <end position="113"/>
    </location>
</feature>
<evidence type="ECO:0000256" key="3">
    <source>
        <dbReference type="ARBA" id="ARBA00022989"/>
    </source>
</evidence>
<sequence>MSIKDLRCYFHKMHLIRRIFVCCLLSMSADKNDYQEFKQWKCVVANLDKSSTLMKNLSESILDTIYLMESNNEHTDHNINKNANSQKCSKSKIKWKSHLKSLDNISFSLRHIEARMQIAKEESIRITKMLNINATCSEKQLSPLEKEPFISDDSDQHTVMKNYNEIGKELKSLLEAWEMGKSELQNALDPNTLGESIKMPVAKISEENIFKQDLEQPMTPNEMEDGSVVSNATTYIDDYFGSTGDTKMTILEAIADDDFKKRNDLKGLSRMQRIHKVKEMRSKESERRAESEKHNRLLLELKNVLETNRHC</sequence>
<evidence type="ECO:0000313" key="6">
    <source>
        <dbReference type="EMBL" id="ODQ66390.1"/>
    </source>
</evidence>
<keyword evidence="7" id="KW-1185">Reference proteome</keyword>
<comment type="subcellular location">
    <subcellularLocation>
        <location evidence="1">Endomembrane system</location>
    </subcellularLocation>
</comment>
<evidence type="ECO:0000256" key="2">
    <source>
        <dbReference type="ARBA" id="ARBA00022692"/>
    </source>
</evidence>
<evidence type="ECO:0000259" key="5">
    <source>
        <dbReference type="Pfam" id="PF12632"/>
    </source>
</evidence>
<name>A0A1E3PM65_9ASCO</name>
<dbReference type="STRING" id="857566.A0A1E3PM65"/>
<keyword evidence="2" id="KW-0812">Transmembrane</keyword>
<dbReference type="Proteomes" id="UP000095009">
    <property type="component" value="Unassembled WGS sequence"/>
</dbReference>
<accession>A0A1E3PM65</accession>
<evidence type="ECO:0000256" key="1">
    <source>
        <dbReference type="ARBA" id="ARBA00004308"/>
    </source>
</evidence>
<dbReference type="AlphaFoldDB" id="A0A1E3PM65"/>
<dbReference type="GO" id="GO:0017022">
    <property type="term" value="F:myosin binding"/>
    <property type="evidence" value="ECO:0007669"/>
    <property type="project" value="InterPro"/>
</dbReference>
<keyword evidence="3" id="KW-1133">Transmembrane helix</keyword>
<evidence type="ECO:0000313" key="7">
    <source>
        <dbReference type="Proteomes" id="UP000095009"/>
    </source>
</evidence>
<evidence type="ECO:0000256" key="4">
    <source>
        <dbReference type="ARBA" id="ARBA00023136"/>
    </source>
</evidence>
<reference evidence="6 7" key="1">
    <citation type="journal article" date="2016" name="Proc. Natl. Acad. Sci. U.S.A.">
        <title>Comparative genomics of biotechnologically important yeasts.</title>
        <authorList>
            <person name="Riley R."/>
            <person name="Haridas S."/>
            <person name="Wolfe K.H."/>
            <person name="Lopes M.R."/>
            <person name="Hittinger C.T."/>
            <person name="Goeker M."/>
            <person name="Salamov A.A."/>
            <person name="Wisecaver J.H."/>
            <person name="Long T.M."/>
            <person name="Calvey C.H."/>
            <person name="Aerts A.L."/>
            <person name="Barry K.W."/>
            <person name="Choi C."/>
            <person name="Clum A."/>
            <person name="Coughlan A.Y."/>
            <person name="Deshpande S."/>
            <person name="Douglass A.P."/>
            <person name="Hanson S.J."/>
            <person name="Klenk H.-P."/>
            <person name="LaButti K.M."/>
            <person name="Lapidus A."/>
            <person name="Lindquist E.A."/>
            <person name="Lipzen A.M."/>
            <person name="Meier-Kolthoff J.P."/>
            <person name="Ohm R.A."/>
            <person name="Otillar R.P."/>
            <person name="Pangilinan J.L."/>
            <person name="Peng Y."/>
            <person name="Rokas A."/>
            <person name="Rosa C.A."/>
            <person name="Scheuner C."/>
            <person name="Sibirny A.A."/>
            <person name="Slot J.C."/>
            <person name="Stielow J.B."/>
            <person name="Sun H."/>
            <person name="Kurtzman C.P."/>
            <person name="Blackwell M."/>
            <person name="Grigoriev I.V."/>
            <person name="Jeffries T.W."/>
        </authorList>
    </citation>
    <scope>NUCLEOTIDE SEQUENCE [LARGE SCALE GENOMIC DNA]</scope>
    <source>
        <strain evidence="6 7">DSM 6958</strain>
    </source>
</reference>
<dbReference type="Pfam" id="PF12632">
    <property type="entry name" value="Vezatin"/>
    <property type="match status" value="1"/>
</dbReference>
<gene>
    <name evidence="6" type="ORF">NADFUDRAFT_82223</name>
</gene>
<protein>
    <recommendedName>
        <fullName evidence="5">Myosin-binding domain-containing protein</fullName>
    </recommendedName>
</protein>
<keyword evidence="4" id="KW-0472">Membrane</keyword>
<dbReference type="OrthoDB" id="4087235at2759"/>
<organism evidence="6 7">
    <name type="scientific">Nadsonia fulvescens var. elongata DSM 6958</name>
    <dbReference type="NCBI Taxonomy" id="857566"/>
    <lineage>
        <taxon>Eukaryota</taxon>
        <taxon>Fungi</taxon>
        <taxon>Dikarya</taxon>
        <taxon>Ascomycota</taxon>
        <taxon>Saccharomycotina</taxon>
        <taxon>Dipodascomycetes</taxon>
        <taxon>Dipodascales</taxon>
        <taxon>Dipodascales incertae sedis</taxon>
        <taxon>Nadsonia</taxon>
    </lineage>
</organism>
<dbReference type="EMBL" id="KV454408">
    <property type="protein sequence ID" value="ODQ66390.1"/>
    <property type="molecule type" value="Genomic_DNA"/>
</dbReference>
<dbReference type="GO" id="GO:0012505">
    <property type="term" value="C:endomembrane system"/>
    <property type="evidence" value="ECO:0007669"/>
    <property type="project" value="UniProtKB-SubCell"/>
</dbReference>